<evidence type="ECO:0000313" key="8">
    <source>
        <dbReference type="Proteomes" id="UP000070501"/>
    </source>
</evidence>
<keyword evidence="1 5" id="KW-0378">Hydrolase</keyword>
<evidence type="ECO:0000256" key="3">
    <source>
        <dbReference type="ARBA" id="ARBA00023098"/>
    </source>
</evidence>
<feature type="short sequence motif" description="DGA/G" evidence="5">
    <location>
        <begin position="192"/>
        <end position="194"/>
    </location>
</feature>
<dbReference type="Proteomes" id="UP000070501">
    <property type="component" value="Unassembled WGS sequence"/>
</dbReference>
<dbReference type="OrthoDB" id="1658288at2759"/>
<evidence type="ECO:0000256" key="1">
    <source>
        <dbReference type="ARBA" id="ARBA00022801"/>
    </source>
</evidence>
<dbReference type="SUPFAM" id="SSF48452">
    <property type="entry name" value="TPR-like"/>
    <property type="match status" value="1"/>
</dbReference>
<dbReference type="InterPro" id="IPR016035">
    <property type="entry name" value="Acyl_Trfase/lysoPLipase"/>
</dbReference>
<feature type="short sequence motif" description="GXSXG" evidence="5">
    <location>
        <begin position="49"/>
        <end position="53"/>
    </location>
</feature>
<feature type="repeat" description="TPR" evidence="4">
    <location>
        <begin position="759"/>
        <end position="792"/>
    </location>
</feature>
<dbReference type="Gene3D" id="3.40.50.300">
    <property type="entry name" value="P-loop containing nucleotide triphosphate hydrolases"/>
    <property type="match status" value="1"/>
</dbReference>
<feature type="domain" description="PNPLA" evidence="6">
    <location>
        <begin position="9"/>
        <end position="205"/>
    </location>
</feature>
<dbReference type="GO" id="GO:0047499">
    <property type="term" value="F:calcium-independent phospholipase A2 activity"/>
    <property type="evidence" value="ECO:0007669"/>
    <property type="project" value="TreeGrafter"/>
</dbReference>
<dbReference type="InParanoid" id="A0A136IK26"/>
<feature type="active site" description="Proton acceptor" evidence="5">
    <location>
        <position position="192"/>
    </location>
</feature>
<sequence length="976" mass="107351">MPDSDIRLLALDGGGVRGLSSLMILRSLMAAVDPDNPPKPCDYFDMIGGTSTGGLIAVMLGRLRMSVDDCIAAYISLSNDVFQKKSHRVKINGKLQGRFDSAALERAIKQVLKDTGHDENVLLKDASSTCKVFVCATSKQTSDTVCLTSYRTPRSTDLLNTTKVWQACRATSAATTFFDPIAIGAPPEEFVDGALGMNNPVFALWNQAQDVWGDRLQSSLRCLVSIGTGVPALSPVGCDALGILLTLKELAMETERTAELFRQHNVFLDNDGRYFRFNVAHGLENVGLEDSNKRAEIGAATRRYIQMQDVLKQMTALTDALARRQYLGPYKVPFSLAGVPVSAKFVDRPSDTASLEQCLLPRRSQREGRKVFVLHGLGGVGKTQLAVDFTRRHQAAFSTVFWLDGRAEDRLRRSIAGCVDRIPEGQIPSAIRQQAEGRSAEDLDAAVVGVMTAEDAYDVRKYVPWDHGAVLITTRLSRLAQLAPPGYSRKLVKVDGRLGRAILEAWYGGDLGPGADDLLTLLDGLPLALSQAASYLRETGASIAKYLEIYRRQWDKLMASGAGRPLLDYDQGSIATTWTVSFGQIEAKDGPAASLLRLWAFLDNKHLWHGLLTVAGRDGSGKRKWPQWLLGLAVSEVRFLEAVGLLLRYSMIEANEDVGAGYSMHPVVHRWASYLDEGSRKADYARLALTVIGLSVPMSTERDYWVLQQQLLPHGQRCAEWAQSDETNSLGLADEDQLEALHNLGALYANQGRRAEAEAIIVHNLGNLYQKQGRIAEAEAMYQRALAGQEKALGPDHTDTLSTVKNLGLLYKNQGKLAEAEAMNQRALAGYEKALGPNHIDTLRTVHNLGALDNVTAYRPAIDSLAKLESLRSQQGYSTRARQYYRRAYDGLKELLGMRRLVLHRRVYDGLEEHLGPSSWYPLGSQHALAIANEADGQVKAVELPEHAHNILDPSEISEGLSADSEVGCQYRFYSL</sequence>
<keyword evidence="8" id="KW-1185">Reference proteome</keyword>
<dbReference type="CDD" id="cd07216">
    <property type="entry name" value="Pat17_PNPLA8_PNPLA9_like3"/>
    <property type="match status" value="1"/>
</dbReference>
<dbReference type="PROSITE" id="PS50005">
    <property type="entry name" value="TPR"/>
    <property type="match status" value="1"/>
</dbReference>
<feature type="short sequence motif" description="GXGXXG" evidence="5">
    <location>
        <begin position="13"/>
        <end position="18"/>
    </location>
</feature>
<dbReference type="AlphaFoldDB" id="A0A136IK26"/>
<dbReference type="Pfam" id="PF01734">
    <property type="entry name" value="Patatin"/>
    <property type="match status" value="1"/>
</dbReference>
<dbReference type="PANTHER" id="PTHR24185">
    <property type="entry name" value="CALCIUM-INDEPENDENT PHOSPHOLIPASE A2-GAMMA"/>
    <property type="match status" value="1"/>
</dbReference>
<dbReference type="PROSITE" id="PS51635">
    <property type="entry name" value="PNPLA"/>
    <property type="match status" value="1"/>
</dbReference>
<organism evidence="7 8">
    <name type="scientific">Microdochium bolleyi</name>
    <dbReference type="NCBI Taxonomy" id="196109"/>
    <lineage>
        <taxon>Eukaryota</taxon>
        <taxon>Fungi</taxon>
        <taxon>Dikarya</taxon>
        <taxon>Ascomycota</taxon>
        <taxon>Pezizomycotina</taxon>
        <taxon>Sordariomycetes</taxon>
        <taxon>Xylariomycetidae</taxon>
        <taxon>Xylariales</taxon>
        <taxon>Microdochiaceae</taxon>
        <taxon>Microdochium</taxon>
    </lineage>
</organism>
<proteinExistence type="predicted"/>
<name>A0A136IK26_9PEZI</name>
<keyword evidence="4" id="KW-0802">TPR repeat</keyword>
<dbReference type="InterPro" id="IPR011990">
    <property type="entry name" value="TPR-like_helical_dom_sf"/>
</dbReference>
<protein>
    <recommendedName>
        <fullName evidence="6">PNPLA domain-containing protein</fullName>
    </recommendedName>
</protein>
<dbReference type="InterPro" id="IPR002641">
    <property type="entry name" value="PNPLA_dom"/>
</dbReference>
<dbReference type="PANTHER" id="PTHR24185:SF1">
    <property type="entry name" value="CALCIUM-INDEPENDENT PHOSPHOLIPASE A2-GAMMA"/>
    <property type="match status" value="1"/>
</dbReference>
<dbReference type="SMART" id="SM00028">
    <property type="entry name" value="TPR"/>
    <property type="match status" value="2"/>
</dbReference>
<dbReference type="STRING" id="196109.A0A136IK26"/>
<accession>A0A136IK26</accession>
<keyword evidence="2 5" id="KW-0442">Lipid degradation</keyword>
<dbReference type="SUPFAM" id="SSF52540">
    <property type="entry name" value="P-loop containing nucleoside triphosphate hydrolases"/>
    <property type="match status" value="1"/>
</dbReference>
<dbReference type="EMBL" id="KQ964286">
    <property type="protein sequence ID" value="KXJ85317.1"/>
    <property type="molecule type" value="Genomic_DNA"/>
</dbReference>
<evidence type="ECO:0000256" key="2">
    <source>
        <dbReference type="ARBA" id="ARBA00022963"/>
    </source>
</evidence>
<dbReference type="GO" id="GO:0016042">
    <property type="term" value="P:lipid catabolic process"/>
    <property type="evidence" value="ECO:0007669"/>
    <property type="project" value="UniProtKB-UniRule"/>
</dbReference>
<keyword evidence="3 5" id="KW-0443">Lipid metabolism</keyword>
<feature type="active site" description="Nucleophile" evidence="5">
    <location>
        <position position="51"/>
    </location>
</feature>
<dbReference type="GO" id="GO:0016020">
    <property type="term" value="C:membrane"/>
    <property type="evidence" value="ECO:0007669"/>
    <property type="project" value="TreeGrafter"/>
</dbReference>
<gene>
    <name evidence="7" type="ORF">Micbo1qcDRAFT_154347</name>
</gene>
<evidence type="ECO:0000256" key="5">
    <source>
        <dbReference type="PROSITE-ProRule" id="PRU01161"/>
    </source>
</evidence>
<dbReference type="Gene3D" id="3.40.1090.10">
    <property type="entry name" value="Cytosolic phospholipase A2 catalytic domain"/>
    <property type="match status" value="1"/>
</dbReference>
<dbReference type="InterPro" id="IPR027417">
    <property type="entry name" value="P-loop_NTPase"/>
</dbReference>
<dbReference type="SUPFAM" id="SSF52151">
    <property type="entry name" value="FabD/lysophospholipase-like"/>
    <property type="match status" value="1"/>
</dbReference>
<dbReference type="GO" id="GO:0019369">
    <property type="term" value="P:arachidonate metabolic process"/>
    <property type="evidence" value="ECO:0007669"/>
    <property type="project" value="TreeGrafter"/>
</dbReference>
<evidence type="ECO:0000259" key="6">
    <source>
        <dbReference type="PROSITE" id="PS51635"/>
    </source>
</evidence>
<evidence type="ECO:0000313" key="7">
    <source>
        <dbReference type="EMBL" id="KXJ85317.1"/>
    </source>
</evidence>
<dbReference type="Pfam" id="PF13424">
    <property type="entry name" value="TPR_12"/>
    <property type="match status" value="1"/>
</dbReference>
<dbReference type="Gene3D" id="1.25.40.10">
    <property type="entry name" value="Tetratricopeptide repeat domain"/>
    <property type="match status" value="1"/>
</dbReference>
<reference evidence="8" key="1">
    <citation type="submission" date="2016-02" db="EMBL/GenBank/DDBJ databases">
        <title>Draft genome sequence of Microdochium bolleyi, a fungal endophyte of beachgrass.</title>
        <authorList>
            <consortium name="DOE Joint Genome Institute"/>
            <person name="David A.S."/>
            <person name="May G."/>
            <person name="Haridas S."/>
            <person name="Lim J."/>
            <person name="Wang M."/>
            <person name="Labutti K."/>
            <person name="Lipzen A."/>
            <person name="Barry K."/>
            <person name="Grigoriev I.V."/>
        </authorList>
    </citation>
    <scope>NUCLEOTIDE SEQUENCE [LARGE SCALE GENOMIC DNA]</scope>
    <source>
        <strain evidence="8">J235TASD1</strain>
    </source>
</reference>
<dbReference type="InterPro" id="IPR019734">
    <property type="entry name" value="TPR_rpt"/>
</dbReference>
<dbReference type="GO" id="GO:0046486">
    <property type="term" value="P:glycerolipid metabolic process"/>
    <property type="evidence" value="ECO:0007669"/>
    <property type="project" value="UniProtKB-ARBA"/>
</dbReference>
<evidence type="ECO:0000256" key="4">
    <source>
        <dbReference type="PROSITE-ProRule" id="PRU00339"/>
    </source>
</evidence>